<dbReference type="InterPro" id="IPR016164">
    <property type="entry name" value="FAD-linked_Oxase-like_C"/>
</dbReference>
<dbReference type="InterPro" id="IPR017941">
    <property type="entry name" value="Rieske_2Fe-2S"/>
</dbReference>
<evidence type="ECO:0000313" key="8">
    <source>
        <dbReference type="EMBL" id="CAB4699318.1"/>
    </source>
</evidence>
<dbReference type="PROSITE" id="PS51387">
    <property type="entry name" value="FAD_PCMH"/>
    <property type="match status" value="1"/>
</dbReference>
<dbReference type="InterPro" id="IPR016169">
    <property type="entry name" value="FAD-bd_PCMH_sub2"/>
</dbReference>
<dbReference type="Gene3D" id="3.30.465.10">
    <property type="match status" value="1"/>
</dbReference>
<reference evidence="8" key="1">
    <citation type="submission" date="2020-05" db="EMBL/GenBank/DDBJ databases">
        <authorList>
            <person name="Chiriac C."/>
            <person name="Salcher M."/>
            <person name="Ghai R."/>
            <person name="Kavagutti S V."/>
        </authorList>
    </citation>
    <scope>NUCLEOTIDE SEQUENCE</scope>
</reference>
<dbReference type="EMBL" id="CAFBLR010000163">
    <property type="protein sequence ID" value="CAB4882157.1"/>
    <property type="molecule type" value="Genomic_DNA"/>
</dbReference>
<organism evidence="8">
    <name type="scientific">freshwater metagenome</name>
    <dbReference type="NCBI Taxonomy" id="449393"/>
    <lineage>
        <taxon>unclassified sequences</taxon>
        <taxon>metagenomes</taxon>
        <taxon>ecological metagenomes</taxon>
    </lineage>
</organism>
<dbReference type="GO" id="GO:0051537">
    <property type="term" value="F:2 iron, 2 sulfur cluster binding"/>
    <property type="evidence" value="ECO:0007669"/>
    <property type="project" value="InterPro"/>
</dbReference>
<keyword evidence="4" id="KW-0274">FAD</keyword>
<dbReference type="FunFam" id="1.10.45.10:FF:000001">
    <property type="entry name" value="D-lactate dehydrogenase mitochondrial"/>
    <property type="match status" value="1"/>
</dbReference>
<dbReference type="Gene3D" id="1.10.45.10">
    <property type="entry name" value="Vanillyl-alcohol Oxidase, Chain A, domain 4"/>
    <property type="match status" value="1"/>
</dbReference>
<evidence type="ECO:0000313" key="9">
    <source>
        <dbReference type="EMBL" id="CAB4764350.1"/>
    </source>
</evidence>
<dbReference type="InterPro" id="IPR036318">
    <property type="entry name" value="FAD-bd_PCMH-like_sf"/>
</dbReference>
<dbReference type="AlphaFoldDB" id="A0A6J6PRZ1"/>
<evidence type="ECO:0000256" key="2">
    <source>
        <dbReference type="ARBA" id="ARBA00008000"/>
    </source>
</evidence>
<dbReference type="GO" id="GO:0071949">
    <property type="term" value="F:FAD binding"/>
    <property type="evidence" value="ECO:0007669"/>
    <property type="project" value="InterPro"/>
</dbReference>
<keyword evidence="5" id="KW-0560">Oxidoreductase</keyword>
<name>A0A6J6PRZ1_9ZZZZ</name>
<evidence type="ECO:0000256" key="5">
    <source>
        <dbReference type="ARBA" id="ARBA00023002"/>
    </source>
</evidence>
<dbReference type="Pfam" id="PF02913">
    <property type="entry name" value="FAD-oxidase_C"/>
    <property type="match status" value="1"/>
</dbReference>
<dbReference type="PANTHER" id="PTHR43716:SF1">
    <property type="entry name" value="D-2-HYDROXYGLUTARATE DEHYDROGENASE, MITOCHONDRIAL"/>
    <property type="match status" value="1"/>
</dbReference>
<evidence type="ECO:0000259" key="6">
    <source>
        <dbReference type="PROSITE" id="PS51296"/>
    </source>
</evidence>
<accession>A0A6J6PRZ1</accession>
<feature type="domain" description="Rieske" evidence="6">
    <location>
        <begin position="17"/>
        <end position="68"/>
    </location>
</feature>
<dbReference type="SUPFAM" id="SSF56176">
    <property type="entry name" value="FAD-binding/transporter-associated domain-like"/>
    <property type="match status" value="1"/>
</dbReference>
<dbReference type="InterPro" id="IPR016171">
    <property type="entry name" value="Vanillyl_alc_oxidase_C-sub2"/>
</dbReference>
<keyword evidence="3" id="KW-0285">Flavoprotein</keyword>
<evidence type="ECO:0000256" key="1">
    <source>
        <dbReference type="ARBA" id="ARBA00001974"/>
    </source>
</evidence>
<comment type="similarity">
    <text evidence="2">Belongs to the FAD-binding oxidoreductase/transferase type 4 family.</text>
</comment>
<evidence type="ECO:0000256" key="4">
    <source>
        <dbReference type="ARBA" id="ARBA00022827"/>
    </source>
</evidence>
<feature type="domain" description="FAD-binding PCMH-type" evidence="7">
    <location>
        <begin position="37"/>
        <end position="219"/>
    </location>
</feature>
<dbReference type="InterPro" id="IPR016166">
    <property type="entry name" value="FAD-bd_PCMH"/>
</dbReference>
<dbReference type="EMBL" id="CAEZXX010000022">
    <property type="protein sequence ID" value="CAB4699318.1"/>
    <property type="molecule type" value="Genomic_DNA"/>
</dbReference>
<dbReference type="InterPro" id="IPR051264">
    <property type="entry name" value="FAD-oxidored/transferase_4"/>
</dbReference>
<evidence type="ECO:0000256" key="3">
    <source>
        <dbReference type="ARBA" id="ARBA00022630"/>
    </source>
</evidence>
<dbReference type="Gene3D" id="3.30.70.2740">
    <property type="match status" value="1"/>
</dbReference>
<dbReference type="GO" id="GO:0022904">
    <property type="term" value="P:respiratory electron transport chain"/>
    <property type="evidence" value="ECO:0007669"/>
    <property type="project" value="TreeGrafter"/>
</dbReference>
<dbReference type="PANTHER" id="PTHR43716">
    <property type="entry name" value="D-2-HYDROXYGLUTARATE DEHYDROGENASE, MITOCHONDRIAL"/>
    <property type="match status" value="1"/>
</dbReference>
<dbReference type="Gene3D" id="3.30.43.10">
    <property type="entry name" value="Uridine Diphospho-n-acetylenolpyruvylglucosamine Reductase, domain 2"/>
    <property type="match status" value="1"/>
</dbReference>
<dbReference type="InterPro" id="IPR004113">
    <property type="entry name" value="FAD-bd_oxidored_4_C"/>
</dbReference>
<dbReference type="InterPro" id="IPR006094">
    <property type="entry name" value="Oxid_FAD_bind_N"/>
</dbReference>
<proteinExistence type="inferred from homology"/>
<sequence length="445" mass="45933">MKQGALEAELAAAVGGSHVLADAERRAGFETDWTRRFVGSCRVVVRPRDTGEVRAVVDICRHHGVPLVPQGGNTGLVGGGVPGPESAGGVLVSMQRLDGIRDIDATAGQATVEAGVTLASLEAALLGSGWEFGVDLGARASATVGGMVATNAGGTRVLRHGTMRSNVLGVEAVLGNGSVISHLDGLVKDNTGYHLAGLLCGSEGTLGLVTAARLALVPSWSDRICVAVACTDWADAVGLASRARREIDGLDGLEAIDAAGAQLAGDTLGLRAPLQHPGITLFIVWAGRGEPPASLVGLVASREHVVGEPRRLLEIRDRQSEAIARSGIPHKFDVTLPLGLLGEFTDAVRLLLPARVALYLFGHLGDGNLHVNVVGPDPDDQRIDGAVLEAVARFGGSVSAEHGIGRAKVPYLHLSRSAAEIEAMQAVKRALDPGGIMNPGVIFPA</sequence>
<dbReference type="SUPFAM" id="SSF55103">
    <property type="entry name" value="FAD-linked oxidases, C-terminal domain"/>
    <property type="match status" value="1"/>
</dbReference>
<dbReference type="Pfam" id="PF01565">
    <property type="entry name" value="FAD_binding_4"/>
    <property type="match status" value="1"/>
</dbReference>
<evidence type="ECO:0000259" key="7">
    <source>
        <dbReference type="PROSITE" id="PS51387"/>
    </source>
</evidence>
<dbReference type="PROSITE" id="PS51296">
    <property type="entry name" value="RIESKE"/>
    <property type="match status" value="1"/>
</dbReference>
<gene>
    <name evidence="8" type="ORF">UFOPK2602_00496</name>
    <name evidence="9" type="ORF">UFOPK2806_01930</name>
    <name evidence="10" type="ORF">UFOPK3417_01474</name>
</gene>
<evidence type="ECO:0000313" key="10">
    <source>
        <dbReference type="EMBL" id="CAB4882157.1"/>
    </source>
</evidence>
<dbReference type="InterPro" id="IPR016167">
    <property type="entry name" value="FAD-bd_PCMH_sub1"/>
</dbReference>
<protein>
    <submittedName>
        <fullName evidence="8">Unannotated protein</fullName>
    </submittedName>
</protein>
<dbReference type="GO" id="GO:0016491">
    <property type="term" value="F:oxidoreductase activity"/>
    <property type="evidence" value="ECO:0007669"/>
    <property type="project" value="UniProtKB-KW"/>
</dbReference>
<comment type="cofactor">
    <cofactor evidence="1">
        <name>FAD</name>
        <dbReference type="ChEBI" id="CHEBI:57692"/>
    </cofactor>
</comment>
<dbReference type="EMBL" id="CAEZYY010000032">
    <property type="protein sequence ID" value="CAB4764350.1"/>
    <property type="molecule type" value="Genomic_DNA"/>
</dbReference>